<feature type="domain" description="Cyclic nucleotide-binding" evidence="1">
    <location>
        <begin position="29"/>
        <end position="126"/>
    </location>
</feature>
<dbReference type="InterPro" id="IPR018490">
    <property type="entry name" value="cNMP-bd_dom_sf"/>
</dbReference>
<dbReference type="SUPFAM" id="SSF51206">
    <property type="entry name" value="cAMP-binding domain-like"/>
    <property type="match status" value="1"/>
</dbReference>
<dbReference type="InterPro" id="IPR000595">
    <property type="entry name" value="cNMP-bd_dom"/>
</dbReference>
<name>X1CN81_9ZZZZ</name>
<gene>
    <name evidence="2" type="ORF">S01H4_34200</name>
</gene>
<protein>
    <recommendedName>
        <fullName evidence="1">Cyclic nucleotide-binding domain-containing protein</fullName>
    </recommendedName>
</protein>
<dbReference type="PROSITE" id="PS50042">
    <property type="entry name" value="CNMP_BINDING_3"/>
    <property type="match status" value="1"/>
</dbReference>
<dbReference type="EMBL" id="BART01018084">
    <property type="protein sequence ID" value="GAG85701.1"/>
    <property type="molecule type" value="Genomic_DNA"/>
</dbReference>
<dbReference type="InterPro" id="IPR014710">
    <property type="entry name" value="RmlC-like_jellyroll"/>
</dbReference>
<dbReference type="Gene3D" id="2.60.120.10">
    <property type="entry name" value="Jelly Rolls"/>
    <property type="match status" value="1"/>
</dbReference>
<dbReference type="AlphaFoldDB" id="X1CN81"/>
<dbReference type="CDD" id="cd00038">
    <property type="entry name" value="CAP_ED"/>
    <property type="match status" value="1"/>
</dbReference>
<organism evidence="2">
    <name type="scientific">marine sediment metagenome</name>
    <dbReference type="NCBI Taxonomy" id="412755"/>
    <lineage>
        <taxon>unclassified sequences</taxon>
        <taxon>metagenomes</taxon>
        <taxon>ecological metagenomes</taxon>
    </lineage>
</organism>
<comment type="caution">
    <text evidence="2">The sequence shown here is derived from an EMBL/GenBank/DDBJ whole genome shotgun (WGS) entry which is preliminary data.</text>
</comment>
<proteinExistence type="predicted"/>
<accession>X1CN81</accession>
<evidence type="ECO:0000259" key="1">
    <source>
        <dbReference type="PROSITE" id="PS50042"/>
    </source>
</evidence>
<evidence type="ECO:0000313" key="2">
    <source>
        <dbReference type="EMBL" id="GAG85701.1"/>
    </source>
</evidence>
<feature type="non-terminal residue" evidence="2">
    <location>
        <position position="126"/>
    </location>
</feature>
<dbReference type="Pfam" id="PF00027">
    <property type="entry name" value="cNMP_binding"/>
    <property type="match status" value="1"/>
</dbReference>
<reference evidence="2" key="1">
    <citation type="journal article" date="2014" name="Front. Microbiol.">
        <title>High frequency of phylogenetically diverse reductive dehalogenase-homologous genes in deep subseafloor sedimentary metagenomes.</title>
        <authorList>
            <person name="Kawai M."/>
            <person name="Futagami T."/>
            <person name="Toyoda A."/>
            <person name="Takaki Y."/>
            <person name="Nishi S."/>
            <person name="Hori S."/>
            <person name="Arai W."/>
            <person name="Tsubouchi T."/>
            <person name="Morono Y."/>
            <person name="Uchiyama I."/>
            <person name="Ito T."/>
            <person name="Fujiyama A."/>
            <person name="Inagaki F."/>
            <person name="Takami H."/>
        </authorList>
    </citation>
    <scope>NUCLEOTIDE SEQUENCE</scope>
    <source>
        <strain evidence="2">Expedition CK06-06</strain>
    </source>
</reference>
<sequence>MRPFYIKYGLIFAGIIMSDINKILTESKVFGSLDGDSIQRLAGLFDQWETHIGDTLTTANDTAHTFFLLEKGRVLLAMDEGRAVVLESPGDFIGLELMSAKGVYKTTLSVLEKGRVHAIPRQDFLD</sequence>